<evidence type="ECO:0000256" key="7">
    <source>
        <dbReference type="ARBA" id="ARBA00022741"/>
    </source>
</evidence>
<keyword evidence="4" id="KW-0597">Phosphoprotein</keyword>
<dbReference type="InterPro" id="IPR003594">
    <property type="entry name" value="HATPase_dom"/>
</dbReference>
<evidence type="ECO:0000256" key="10">
    <source>
        <dbReference type="ARBA" id="ARBA00022989"/>
    </source>
</evidence>
<keyword evidence="7" id="KW-0547">Nucleotide-binding</keyword>
<keyword evidence="17" id="KW-1185">Reference proteome</keyword>
<protein>
    <recommendedName>
        <fullName evidence="3">histidine kinase</fullName>
        <ecNumber evidence="3">2.7.13.3</ecNumber>
    </recommendedName>
</protein>
<dbReference type="InterPro" id="IPR005467">
    <property type="entry name" value="His_kinase_dom"/>
</dbReference>
<evidence type="ECO:0000259" key="15">
    <source>
        <dbReference type="PROSITE" id="PS50109"/>
    </source>
</evidence>
<evidence type="ECO:0000313" key="16">
    <source>
        <dbReference type="EMBL" id="MBL0391869.1"/>
    </source>
</evidence>
<keyword evidence="10 14" id="KW-1133">Transmembrane helix</keyword>
<dbReference type="SMART" id="SM00387">
    <property type="entry name" value="HATPase_c"/>
    <property type="match status" value="1"/>
</dbReference>
<keyword evidence="6 14" id="KW-0812">Transmembrane</keyword>
<feature type="transmembrane region" description="Helical" evidence="14">
    <location>
        <begin position="56"/>
        <end position="73"/>
    </location>
</feature>
<evidence type="ECO:0000256" key="11">
    <source>
        <dbReference type="ARBA" id="ARBA00023012"/>
    </source>
</evidence>
<dbReference type="GO" id="GO:0005886">
    <property type="term" value="C:plasma membrane"/>
    <property type="evidence" value="ECO:0007669"/>
    <property type="project" value="TreeGrafter"/>
</dbReference>
<keyword evidence="13" id="KW-0175">Coiled coil</keyword>
<reference evidence="16 17" key="1">
    <citation type="journal article" date="2017" name="Int. J. Syst. Evol. Microbiol.">
        <title>Ramlibacter monticola sp. nov., isolated from forest soil.</title>
        <authorList>
            <person name="Chaudhary D.K."/>
            <person name="Kim J."/>
        </authorList>
    </citation>
    <scope>NUCLEOTIDE SEQUENCE [LARGE SCALE GENOMIC DNA]</scope>
    <source>
        <strain evidence="16 17">KACC 19175</strain>
    </source>
</reference>
<evidence type="ECO:0000256" key="6">
    <source>
        <dbReference type="ARBA" id="ARBA00022692"/>
    </source>
</evidence>
<gene>
    <name evidence="16" type="ORF">JJ685_12085</name>
</gene>
<dbReference type="Pfam" id="PF13493">
    <property type="entry name" value="DUF4118"/>
    <property type="match status" value="1"/>
</dbReference>
<dbReference type="InterPro" id="IPR003661">
    <property type="entry name" value="HisK_dim/P_dom"/>
</dbReference>
<evidence type="ECO:0000256" key="1">
    <source>
        <dbReference type="ARBA" id="ARBA00000085"/>
    </source>
</evidence>
<sequence length="493" mass="53164">MRRPPASLQWSAAVAATAAATLACVGLDASMSVAGLAMVYLVAVVLTAVTLDRGPGILASLLCVSALNFFFVPPRYSFDVAGAEYWWTLAVLLGVSLALNTLIGWLRSGRGRAEAGEQRAGQLHALSEALAQCEGHEAMAQRAAGWLHAELRRPCAVFVAQGEGSEARCFAAGAAGETFHPASARWAMEQARRLGRGCDDWPDLPLWCAPFPGRAPAGAVQLLLDRTVRPAAGEQQHWLALVRQVALSVERERAGEAARRAQDSARAEAARNTLLASLSHDLRTPLAGILGSASALRTQGQAMAEAQREKLLANLEDEARDLTLMADNILQMARLSQPHSELKLQWESLEEILGAATVRMRRRWPRARLELRVAPQLPPVRAEAHLLAQLVANLVDNAVRHGGEQPHIVVRAGRSREGVFVAVRDHGAGLPPGDPQQLFRRFQRHGGEGNTGLGLTICRLIAEAHGAQVEARRCEPGAEFRLDLPVVVQELPL</sequence>
<dbReference type="InterPro" id="IPR036890">
    <property type="entry name" value="HATPase_C_sf"/>
</dbReference>
<dbReference type="PROSITE" id="PS50109">
    <property type="entry name" value="HIS_KIN"/>
    <property type="match status" value="1"/>
</dbReference>
<evidence type="ECO:0000256" key="14">
    <source>
        <dbReference type="SAM" id="Phobius"/>
    </source>
</evidence>
<dbReference type="InterPro" id="IPR052023">
    <property type="entry name" value="Histidine_kinase_KdpD"/>
</dbReference>
<comment type="subcellular location">
    <subcellularLocation>
        <location evidence="2">Membrane</location>
        <topology evidence="2">Multi-pass membrane protein</topology>
    </subcellularLocation>
</comment>
<keyword evidence="5" id="KW-0808">Transferase</keyword>
<evidence type="ECO:0000256" key="2">
    <source>
        <dbReference type="ARBA" id="ARBA00004141"/>
    </source>
</evidence>
<dbReference type="InterPro" id="IPR029016">
    <property type="entry name" value="GAF-like_dom_sf"/>
</dbReference>
<dbReference type="Gene3D" id="3.30.565.10">
    <property type="entry name" value="Histidine kinase-like ATPase, C-terminal domain"/>
    <property type="match status" value="1"/>
</dbReference>
<accession>A0A936YZ27</accession>
<proteinExistence type="predicted"/>
<organism evidence="16 17">
    <name type="scientific">Ramlibacter monticola</name>
    <dbReference type="NCBI Taxonomy" id="1926872"/>
    <lineage>
        <taxon>Bacteria</taxon>
        <taxon>Pseudomonadati</taxon>
        <taxon>Pseudomonadota</taxon>
        <taxon>Betaproteobacteria</taxon>
        <taxon>Burkholderiales</taxon>
        <taxon>Comamonadaceae</taxon>
        <taxon>Ramlibacter</taxon>
    </lineage>
</organism>
<keyword evidence="9" id="KW-0067">ATP-binding</keyword>
<name>A0A936YZ27_9BURK</name>
<dbReference type="AlphaFoldDB" id="A0A936YZ27"/>
<dbReference type="EC" id="2.7.13.3" evidence="3"/>
<dbReference type="Gene3D" id="3.30.450.40">
    <property type="match status" value="1"/>
</dbReference>
<feature type="transmembrane region" description="Helical" evidence="14">
    <location>
        <begin position="85"/>
        <end position="106"/>
    </location>
</feature>
<dbReference type="InterPro" id="IPR038318">
    <property type="entry name" value="KdpD_sf"/>
</dbReference>
<dbReference type="Proteomes" id="UP000599109">
    <property type="component" value="Unassembled WGS sequence"/>
</dbReference>
<feature type="coiled-coil region" evidence="13">
    <location>
        <begin position="301"/>
        <end position="332"/>
    </location>
</feature>
<evidence type="ECO:0000313" key="17">
    <source>
        <dbReference type="Proteomes" id="UP000599109"/>
    </source>
</evidence>
<dbReference type="SUPFAM" id="SSF47384">
    <property type="entry name" value="Homodimeric domain of signal transducing histidine kinase"/>
    <property type="match status" value="1"/>
</dbReference>
<keyword evidence="11" id="KW-0902">Two-component regulatory system</keyword>
<dbReference type="Gene3D" id="1.10.287.130">
    <property type="match status" value="1"/>
</dbReference>
<dbReference type="PANTHER" id="PTHR45569:SF1">
    <property type="entry name" value="SENSOR PROTEIN KDPD"/>
    <property type="match status" value="1"/>
</dbReference>
<dbReference type="EMBL" id="JAEQNE010000002">
    <property type="protein sequence ID" value="MBL0391869.1"/>
    <property type="molecule type" value="Genomic_DNA"/>
</dbReference>
<evidence type="ECO:0000256" key="9">
    <source>
        <dbReference type="ARBA" id="ARBA00022840"/>
    </source>
</evidence>
<comment type="catalytic activity">
    <reaction evidence="1">
        <text>ATP + protein L-histidine = ADP + protein N-phospho-L-histidine.</text>
        <dbReference type="EC" id="2.7.13.3"/>
    </reaction>
</comment>
<dbReference type="Pfam" id="PF00512">
    <property type="entry name" value="HisKA"/>
    <property type="match status" value="1"/>
</dbReference>
<feature type="domain" description="Histidine kinase" evidence="15">
    <location>
        <begin position="277"/>
        <end position="488"/>
    </location>
</feature>
<dbReference type="InterPro" id="IPR036097">
    <property type="entry name" value="HisK_dim/P_sf"/>
</dbReference>
<dbReference type="CDD" id="cd00082">
    <property type="entry name" value="HisKA"/>
    <property type="match status" value="1"/>
</dbReference>
<keyword evidence="8" id="KW-0418">Kinase</keyword>
<dbReference type="Pfam" id="PF02518">
    <property type="entry name" value="HATPase_c"/>
    <property type="match status" value="1"/>
</dbReference>
<evidence type="ECO:0000256" key="12">
    <source>
        <dbReference type="ARBA" id="ARBA00023136"/>
    </source>
</evidence>
<dbReference type="PRINTS" id="PR00344">
    <property type="entry name" value="BCTRLSENSOR"/>
</dbReference>
<evidence type="ECO:0000256" key="5">
    <source>
        <dbReference type="ARBA" id="ARBA00022679"/>
    </source>
</evidence>
<evidence type="ECO:0000256" key="13">
    <source>
        <dbReference type="SAM" id="Coils"/>
    </source>
</evidence>
<evidence type="ECO:0000256" key="8">
    <source>
        <dbReference type="ARBA" id="ARBA00022777"/>
    </source>
</evidence>
<feature type="transmembrane region" description="Helical" evidence="14">
    <location>
        <begin position="29"/>
        <end position="49"/>
    </location>
</feature>
<evidence type="ECO:0000256" key="3">
    <source>
        <dbReference type="ARBA" id="ARBA00012438"/>
    </source>
</evidence>
<dbReference type="RefSeq" id="WP_201674471.1">
    <property type="nucleotide sequence ID" value="NZ_JAEQNE010000002.1"/>
</dbReference>
<dbReference type="SUPFAM" id="SSF55874">
    <property type="entry name" value="ATPase domain of HSP90 chaperone/DNA topoisomerase II/histidine kinase"/>
    <property type="match status" value="1"/>
</dbReference>
<dbReference type="SMART" id="SM00388">
    <property type="entry name" value="HisKA"/>
    <property type="match status" value="1"/>
</dbReference>
<dbReference type="GO" id="GO:0000155">
    <property type="term" value="F:phosphorelay sensor kinase activity"/>
    <property type="evidence" value="ECO:0007669"/>
    <property type="project" value="InterPro"/>
</dbReference>
<keyword evidence="12 14" id="KW-0472">Membrane</keyword>
<dbReference type="PANTHER" id="PTHR45569">
    <property type="entry name" value="SENSOR PROTEIN KDPD"/>
    <property type="match status" value="1"/>
</dbReference>
<comment type="caution">
    <text evidence="16">The sequence shown here is derived from an EMBL/GenBank/DDBJ whole genome shotgun (WGS) entry which is preliminary data.</text>
</comment>
<dbReference type="GO" id="GO:0005524">
    <property type="term" value="F:ATP binding"/>
    <property type="evidence" value="ECO:0007669"/>
    <property type="project" value="UniProtKB-KW"/>
</dbReference>
<evidence type="ECO:0000256" key="4">
    <source>
        <dbReference type="ARBA" id="ARBA00022553"/>
    </source>
</evidence>
<dbReference type="InterPro" id="IPR004358">
    <property type="entry name" value="Sig_transdc_His_kin-like_C"/>
</dbReference>
<dbReference type="InterPro" id="IPR025201">
    <property type="entry name" value="KdpD_TM"/>
</dbReference>
<dbReference type="Gene3D" id="1.20.120.620">
    <property type="entry name" value="Backbone structure of the membrane domain of e. Coli histidine kinase receptor kdpd"/>
    <property type="match status" value="1"/>
</dbReference>
<dbReference type="PROSITE" id="PS51257">
    <property type="entry name" value="PROKAR_LIPOPROTEIN"/>
    <property type="match status" value="1"/>
</dbReference>